<dbReference type="PANTHER" id="PTHR42699">
    <property type="match status" value="1"/>
</dbReference>
<evidence type="ECO:0000256" key="1">
    <source>
        <dbReference type="ARBA" id="ARBA00001933"/>
    </source>
</evidence>
<comment type="catalytic activity">
    <reaction evidence="6">
        <text>O-succinyl-L-homoserine + L-cysteine = L,L-cystathionine + succinate + H(+)</text>
        <dbReference type="Rhea" id="RHEA:20397"/>
        <dbReference type="ChEBI" id="CHEBI:15378"/>
        <dbReference type="ChEBI" id="CHEBI:30031"/>
        <dbReference type="ChEBI" id="CHEBI:35235"/>
        <dbReference type="ChEBI" id="CHEBI:57661"/>
        <dbReference type="ChEBI" id="CHEBI:58161"/>
        <dbReference type="EC" id="2.5.1.48"/>
    </reaction>
</comment>
<evidence type="ECO:0000256" key="4">
    <source>
        <dbReference type="ARBA" id="ARBA00022898"/>
    </source>
</evidence>
<evidence type="ECO:0000256" key="11">
    <source>
        <dbReference type="ARBA" id="ARBA00083849"/>
    </source>
</evidence>
<dbReference type="EMBL" id="PDLM01000010">
    <property type="protein sequence ID" value="RDW67926.1"/>
    <property type="molecule type" value="Genomic_DNA"/>
</dbReference>
<evidence type="ECO:0000256" key="3">
    <source>
        <dbReference type="ARBA" id="ARBA00022679"/>
    </source>
</evidence>
<dbReference type="InterPro" id="IPR015424">
    <property type="entry name" value="PyrdxlP-dep_Trfase"/>
</dbReference>
<keyword evidence="5" id="KW-0486">Methionine biosynthesis</keyword>
<dbReference type="GO" id="GO:0019346">
    <property type="term" value="P:transsulfuration"/>
    <property type="evidence" value="ECO:0007669"/>
    <property type="project" value="InterPro"/>
</dbReference>
<sequence length="606" mass="67598">MSIIELGESIPALTPHAASVSLPTWRDNVAYEEGQERVLSKMVTGYPRFFIHKLIVAFAEDIVKRYGSQGQQAMLFPSTKCARRCAKFIISRDSSIDAAAISVLDLVLDTAVDTPEILRKISPTISAVLFPGELFPYAKQYWQHSGDGVSSRRAEFCHTIFLEGLLVDQESIRVAHNEYQKPKGPKRYQRGSVDKPSPNAQSKHAIPVESDVGITNGTSETRESSQFVEERFGRNLDVSFVNNAQSAIRRRIAGSLIGDVDLGSPPSPTTPTNLRGVSNLSEDDVYLYPCGMNSIFHAHRTFLEARGPLKSISFGFPYVDTLKILEKFGPGCIFYGNGSSEDLDDLEERLKAGERFLALFCEFPGNPMLKSPDLKRIRGLADKYDFGVVVDETIGNFINVHVLPHADMVVSSLTKIFSGECNVMGGSTILNPQGKYYQTLKSIKEREYENNYWAEDIIFMERNSRHFVSHIERINENAEAICNVLREHPLVKDVYYPKYNPTRCFYDDCRTENGGYGGLLSLTFHTKAQAIAFFDRIETAKGPSLGTNFTLTSPYVVLAHFMELDWAAQFGVPADLIRMSVGLEDMEDLKGRVESALKAAEAVSQV</sequence>
<evidence type="ECO:0000256" key="9">
    <source>
        <dbReference type="ARBA" id="ARBA00061376"/>
    </source>
</evidence>
<proteinExistence type="inferred from homology"/>
<dbReference type="InterPro" id="IPR015422">
    <property type="entry name" value="PyrdxlP-dep_Trfase_small"/>
</dbReference>
<comment type="function">
    <text evidence="7">Catalyzes the formation of L-cystathionine from O-succinyl-L-homoserine (OSHS) and L-cysteine, via a gamma-replacement reaction. In the absence of thiol, catalyzes gamma-elimination to form 2-oxobutanoate, succinate and ammonia.</text>
</comment>
<comment type="caution">
    <text evidence="13">The sequence shown here is derived from an EMBL/GenBank/DDBJ whole genome shotgun (WGS) entry which is preliminary data.</text>
</comment>
<dbReference type="GO" id="GO:0003962">
    <property type="term" value="F:cystathionine gamma-synthase activity"/>
    <property type="evidence" value="ECO:0007669"/>
    <property type="project" value="UniProtKB-EC"/>
</dbReference>
<dbReference type="GO" id="GO:0030170">
    <property type="term" value="F:pyridoxal phosphate binding"/>
    <property type="evidence" value="ECO:0007669"/>
    <property type="project" value="InterPro"/>
</dbReference>
<dbReference type="GO" id="GO:0009086">
    <property type="term" value="P:methionine biosynthetic process"/>
    <property type="evidence" value="ECO:0007669"/>
    <property type="project" value="UniProtKB-KW"/>
</dbReference>
<dbReference type="InterPro" id="IPR051750">
    <property type="entry name" value="Trans-sulfuration_enzymes"/>
</dbReference>
<dbReference type="GO" id="GO:0016829">
    <property type="term" value="F:lyase activity"/>
    <property type="evidence" value="ECO:0007669"/>
    <property type="project" value="UniProtKB-KW"/>
</dbReference>
<dbReference type="Gene3D" id="3.90.1150.10">
    <property type="entry name" value="Aspartate Aminotransferase, domain 1"/>
    <property type="match status" value="1"/>
</dbReference>
<dbReference type="PANTHER" id="PTHR42699:SF1">
    <property type="entry name" value="CYSTATHIONINE GAMMA-SYNTHASE-RELATED"/>
    <property type="match status" value="1"/>
</dbReference>
<evidence type="ECO:0000256" key="8">
    <source>
        <dbReference type="ARBA" id="ARBA00060510"/>
    </source>
</evidence>
<dbReference type="FunFam" id="3.40.640.10:FF:000111">
    <property type="entry name" value="Cystathionine gamma-synthase"/>
    <property type="match status" value="1"/>
</dbReference>
<reference evidence="13 14" key="1">
    <citation type="journal article" date="2018" name="IMA Fungus">
        <title>IMA Genome-F 9: Draft genome sequence of Annulohypoxylon stygium, Aspergillus mulundensis, Berkeleyomyces basicola (syn. Thielaviopsis basicola), Ceratocystis smalleyi, two Cercospora beticola strains, Coleophoma cylindrospora, Fusarium fracticaudum, Phialophora cf. hyalina, and Morchella septimelata.</title>
        <authorList>
            <person name="Wingfield B.D."/>
            <person name="Bills G.F."/>
            <person name="Dong Y."/>
            <person name="Huang W."/>
            <person name="Nel W.J."/>
            <person name="Swalarsk-Parry B.S."/>
            <person name="Vaghefi N."/>
            <person name="Wilken P.M."/>
            <person name="An Z."/>
            <person name="de Beer Z.W."/>
            <person name="De Vos L."/>
            <person name="Chen L."/>
            <person name="Duong T.A."/>
            <person name="Gao Y."/>
            <person name="Hammerbacher A."/>
            <person name="Kikkert J.R."/>
            <person name="Li Y."/>
            <person name="Li H."/>
            <person name="Li K."/>
            <person name="Li Q."/>
            <person name="Liu X."/>
            <person name="Ma X."/>
            <person name="Naidoo K."/>
            <person name="Pethybridge S.J."/>
            <person name="Sun J."/>
            <person name="Steenkamp E.T."/>
            <person name="van der Nest M.A."/>
            <person name="van Wyk S."/>
            <person name="Wingfield M.J."/>
            <person name="Xiong C."/>
            <person name="Yue Q."/>
            <person name="Zhang X."/>
        </authorList>
    </citation>
    <scope>NUCLEOTIDE SEQUENCE [LARGE SCALE GENOMIC DNA]</scope>
    <source>
        <strain evidence="13 14">BP6252</strain>
    </source>
</reference>
<dbReference type="Proteomes" id="UP000256645">
    <property type="component" value="Unassembled WGS sequence"/>
</dbReference>
<dbReference type="Gene3D" id="3.40.640.10">
    <property type="entry name" value="Type I PLP-dependent aspartate aminotransferase-like (Major domain)"/>
    <property type="match status" value="1"/>
</dbReference>
<dbReference type="SUPFAM" id="SSF53383">
    <property type="entry name" value="PLP-dependent transferases"/>
    <property type="match status" value="1"/>
</dbReference>
<dbReference type="OrthoDB" id="10047078at2759"/>
<dbReference type="AlphaFoldDB" id="A0A3D8R1R8"/>
<gene>
    <name evidence="13" type="ORF">BP6252_09322</name>
</gene>
<evidence type="ECO:0000313" key="13">
    <source>
        <dbReference type="EMBL" id="RDW67926.1"/>
    </source>
</evidence>
<organism evidence="13 14">
    <name type="scientific">Coleophoma cylindrospora</name>
    <dbReference type="NCBI Taxonomy" id="1849047"/>
    <lineage>
        <taxon>Eukaryota</taxon>
        <taxon>Fungi</taxon>
        <taxon>Dikarya</taxon>
        <taxon>Ascomycota</taxon>
        <taxon>Pezizomycotina</taxon>
        <taxon>Leotiomycetes</taxon>
        <taxon>Helotiales</taxon>
        <taxon>Dermateaceae</taxon>
        <taxon>Coleophoma</taxon>
    </lineage>
</organism>
<keyword evidence="2" id="KW-0028">Amino-acid biosynthesis</keyword>
<comment type="pathway">
    <text evidence="8">Amino-acid biosynthesis; L-methionine biosynthesis via de novo pathway; L-cystathionine from O-succinyl-L-homoserine: step 1/1.</text>
</comment>
<name>A0A3D8R1R8_9HELO</name>
<accession>A0A3D8R1R8</accession>
<feature type="region of interest" description="Disordered" evidence="12">
    <location>
        <begin position="177"/>
        <end position="203"/>
    </location>
</feature>
<dbReference type="InterPro" id="IPR000277">
    <property type="entry name" value="Cys/Met-Metab_PyrdxlP-dep_enz"/>
</dbReference>
<evidence type="ECO:0000256" key="2">
    <source>
        <dbReference type="ARBA" id="ARBA00022605"/>
    </source>
</evidence>
<evidence type="ECO:0000313" key="14">
    <source>
        <dbReference type="Proteomes" id="UP000256645"/>
    </source>
</evidence>
<protein>
    <recommendedName>
        <fullName evidence="10">cystathionine gamma-synthase</fullName>
        <ecNumber evidence="10">2.5.1.48</ecNumber>
    </recommendedName>
    <alternativeName>
        <fullName evidence="11">O-succinylhomoserine (thiol)-lyase</fullName>
    </alternativeName>
</protein>
<keyword evidence="13" id="KW-0456">Lyase</keyword>
<keyword evidence="14" id="KW-1185">Reference proteome</keyword>
<evidence type="ECO:0000256" key="7">
    <source>
        <dbReference type="ARBA" id="ARBA00058439"/>
    </source>
</evidence>
<evidence type="ECO:0000256" key="10">
    <source>
        <dbReference type="ARBA" id="ARBA00066530"/>
    </source>
</evidence>
<keyword evidence="3" id="KW-0808">Transferase</keyword>
<evidence type="ECO:0000256" key="6">
    <source>
        <dbReference type="ARBA" id="ARBA00051441"/>
    </source>
</evidence>
<dbReference type="STRING" id="1849047.A0A3D8R1R8"/>
<comment type="cofactor">
    <cofactor evidence="1">
        <name>pyridoxal 5'-phosphate</name>
        <dbReference type="ChEBI" id="CHEBI:597326"/>
    </cofactor>
</comment>
<dbReference type="Pfam" id="PF01053">
    <property type="entry name" value="Cys_Met_Meta_PP"/>
    <property type="match status" value="1"/>
</dbReference>
<evidence type="ECO:0000256" key="12">
    <source>
        <dbReference type="SAM" id="MobiDB-lite"/>
    </source>
</evidence>
<dbReference type="EC" id="2.5.1.48" evidence="10"/>
<dbReference type="FunFam" id="3.90.1150.10:FF:000063">
    <property type="entry name" value="Probable cystathionine gamma-synthase"/>
    <property type="match status" value="1"/>
</dbReference>
<keyword evidence="4" id="KW-0663">Pyridoxal phosphate</keyword>
<evidence type="ECO:0000256" key="5">
    <source>
        <dbReference type="ARBA" id="ARBA00023167"/>
    </source>
</evidence>
<comment type="similarity">
    <text evidence="9">Belongs to the trans-sulfuration enzymes family. MET7 subfamily.</text>
</comment>
<dbReference type="InterPro" id="IPR015421">
    <property type="entry name" value="PyrdxlP-dep_Trfase_major"/>
</dbReference>